<name>A0ABN2QN43_9ACTN</name>
<sequence length="147" mass="15843">MAADDLSFVAGFLAASGMFWIGGGVLWLAVCLQRLARLRLRLLGAPARGEVIGMVVCCDASGTVRNAPRVRYFASTGPPVVTRAYGYRPHQSVATGAQVRLWYDPLRPERILVSRFDLRFRDFLALAGALAVTGIGIAMEFAALTLG</sequence>
<organism evidence="2 3">
    <name type="scientific">Catenulispora subtropica</name>
    <dbReference type="NCBI Taxonomy" id="450798"/>
    <lineage>
        <taxon>Bacteria</taxon>
        <taxon>Bacillati</taxon>
        <taxon>Actinomycetota</taxon>
        <taxon>Actinomycetes</taxon>
        <taxon>Catenulisporales</taxon>
        <taxon>Catenulisporaceae</taxon>
        <taxon>Catenulispora</taxon>
    </lineage>
</organism>
<evidence type="ECO:0000313" key="2">
    <source>
        <dbReference type="EMBL" id="GAA1955428.1"/>
    </source>
</evidence>
<keyword evidence="1" id="KW-1133">Transmembrane helix</keyword>
<gene>
    <name evidence="2" type="ORF">GCM10009838_08880</name>
</gene>
<evidence type="ECO:0000313" key="3">
    <source>
        <dbReference type="Proteomes" id="UP001499854"/>
    </source>
</evidence>
<protein>
    <recommendedName>
        <fullName evidence="4">DUF3592 domain-containing protein</fullName>
    </recommendedName>
</protein>
<reference evidence="2 3" key="1">
    <citation type="journal article" date="2019" name="Int. J. Syst. Evol. Microbiol.">
        <title>The Global Catalogue of Microorganisms (GCM) 10K type strain sequencing project: providing services to taxonomists for standard genome sequencing and annotation.</title>
        <authorList>
            <consortium name="The Broad Institute Genomics Platform"/>
            <consortium name="The Broad Institute Genome Sequencing Center for Infectious Disease"/>
            <person name="Wu L."/>
            <person name="Ma J."/>
        </authorList>
    </citation>
    <scope>NUCLEOTIDE SEQUENCE [LARGE SCALE GENOMIC DNA]</scope>
    <source>
        <strain evidence="2 3">JCM 16013</strain>
    </source>
</reference>
<keyword evidence="1" id="KW-0812">Transmembrane</keyword>
<proteinExistence type="predicted"/>
<feature type="transmembrane region" description="Helical" evidence="1">
    <location>
        <begin position="123"/>
        <end position="144"/>
    </location>
</feature>
<dbReference type="EMBL" id="BAAAQM010000003">
    <property type="protein sequence ID" value="GAA1955428.1"/>
    <property type="molecule type" value="Genomic_DNA"/>
</dbReference>
<dbReference type="Proteomes" id="UP001499854">
    <property type="component" value="Unassembled WGS sequence"/>
</dbReference>
<accession>A0ABN2QN43</accession>
<evidence type="ECO:0008006" key="4">
    <source>
        <dbReference type="Google" id="ProtNLM"/>
    </source>
</evidence>
<keyword evidence="3" id="KW-1185">Reference proteome</keyword>
<comment type="caution">
    <text evidence="2">The sequence shown here is derived from an EMBL/GenBank/DDBJ whole genome shotgun (WGS) entry which is preliminary data.</text>
</comment>
<feature type="transmembrane region" description="Helical" evidence="1">
    <location>
        <begin position="6"/>
        <end position="32"/>
    </location>
</feature>
<evidence type="ECO:0000256" key="1">
    <source>
        <dbReference type="SAM" id="Phobius"/>
    </source>
</evidence>
<dbReference type="RefSeq" id="WP_344655611.1">
    <property type="nucleotide sequence ID" value="NZ_BAAAQM010000003.1"/>
</dbReference>
<keyword evidence="1" id="KW-0472">Membrane</keyword>